<reference evidence="1" key="1">
    <citation type="submission" date="2023-04" db="EMBL/GenBank/DDBJ databases">
        <title>Draft Genome sequencing of Naganishia species isolated from polar environments using Oxford Nanopore Technology.</title>
        <authorList>
            <person name="Leo P."/>
            <person name="Venkateswaran K."/>
        </authorList>
    </citation>
    <scope>NUCLEOTIDE SEQUENCE</scope>
    <source>
        <strain evidence="1">MNA-CCFEE 5261</strain>
    </source>
</reference>
<evidence type="ECO:0000313" key="2">
    <source>
        <dbReference type="Proteomes" id="UP001241377"/>
    </source>
</evidence>
<dbReference type="Proteomes" id="UP001241377">
    <property type="component" value="Unassembled WGS sequence"/>
</dbReference>
<accession>A0ACC2W5W7</accession>
<protein>
    <submittedName>
        <fullName evidence="1">Uncharacterized protein</fullName>
    </submittedName>
</protein>
<proteinExistence type="predicted"/>
<evidence type="ECO:0000313" key="1">
    <source>
        <dbReference type="EMBL" id="KAJ9106604.1"/>
    </source>
</evidence>
<dbReference type="EMBL" id="JASBWR010000029">
    <property type="protein sequence ID" value="KAJ9106604.1"/>
    <property type="molecule type" value="Genomic_DNA"/>
</dbReference>
<organism evidence="1 2">
    <name type="scientific">Naganishia cerealis</name>
    <dbReference type="NCBI Taxonomy" id="610337"/>
    <lineage>
        <taxon>Eukaryota</taxon>
        <taxon>Fungi</taxon>
        <taxon>Dikarya</taxon>
        <taxon>Basidiomycota</taxon>
        <taxon>Agaricomycotina</taxon>
        <taxon>Tremellomycetes</taxon>
        <taxon>Filobasidiales</taxon>
        <taxon>Filobasidiaceae</taxon>
        <taxon>Naganishia</taxon>
    </lineage>
</organism>
<sequence length="588" mass="67999">MSKRSQVCDRCRLTKRACIGGGDTCLACLRADIKCQVTVKLKRKRKPNSSLEDLGTNDDGMKIIALENRIKELESQLKEDTSNDLVFCHLGRLLPGSKESIFAGSTTGDFFMRQIQNEVNEKITHSYSFTETASLAFRSTSELHRQFNNAVNISFLNELDQVKMITSYKRDWNSLYPFLDDVTPQTILPNNELEKFTTHTIYTHFMIICIQLLSNNDIANAATLFRFLQEKYLVSLMEPPTMAVLKCYLVTMIYLQLVGNHDLCLQFNGMAVRLAFLFGLHRHSFRFNFSPAEVEFRKSYWWCVYILDLQISCNNGLPKLIKDEDVDTELPIEFNKLTLQNIEYPLPGEKAKNSGFVLLVKLFKVLNEILASLYTTTERRNGIPKITLLRRKLDHWREEFLSVHEETSTERIITLLYYSLMIHLYRPGLTFPKEVEFFQHSLQESVVSSQKFIIQFEKIKSEVNGRVHVLYLVGFHMLFQCSLLLQYADVLVVTNQISLPSHENSKKYIETATRCLDEVVETKKFGDRVSVISNCSYILKRMNDMIKEYDTKDLSVMVETGNILGSHWEEQLELLFLNVTSESLNLDL</sequence>
<name>A0ACC2W5W7_9TREE</name>
<comment type="caution">
    <text evidence="1">The sequence shown here is derived from an EMBL/GenBank/DDBJ whole genome shotgun (WGS) entry which is preliminary data.</text>
</comment>
<keyword evidence="2" id="KW-1185">Reference proteome</keyword>
<gene>
    <name evidence="1" type="ORF">QFC19_003101</name>
</gene>